<evidence type="ECO:0000313" key="2">
    <source>
        <dbReference type="Proteomes" id="UP000199679"/>
    </source>
</evidence>
<dbReference type="EMBL" id="LT629740">
    <property type="protein sequence ID" value="SDS33040.1"/>
    <property type="molecule type" value="Genomic_DNA"/>
</dbReference>
<name>A0A1H1RBH3_MUCMA</name>
<sequence length="40" mass="4764">MTWLSGYKQYHHTKGALKMNFLFEIEIDHSPVKLIIITQM</sequence>
<dbReference type="Proteomes" id="UP000199679">
    <property type="component" value="Chromosome I"/>
</dbReference>
<evidence type="ECO:0000313" key="1">
    <source>
        <dbReference type="EMBL" id="SDS33040.1"/>
    </source>
</evidence>
<accession>A0A1H1RBH3</accession>
<gene>
    <name evidence="1" type="ORF">SAMN05216490_0961</name>
</gene>
<dbReference type="STRING" id="652787.SAMN05216490_0961"/>
<organism evidence="1 2">
    <name type="scientific">Mucilaginibacter mallensis</name>
    <dbReference type="NCBI Taxonomy" id="652787"/>
    <lineage>
        <taxon>Bacteria</taxon>
        <taxon>Pseudomonadati</taxon>
        <taxon>Bacteroidota</taxon>
        <taxon>Sphingobacteriia</taxon>
        <taxon>Sphingobacteriales</taxon>
        <taxon>Sphingobacteriaceae</taxon>
        <taxon>Mucilaginibacter</taxon>
    </lineage>
</organism>
<reference evidence="1 2" key="1">
    <citation type="submission" date="2016-10" db="EMBL/GenBank/DDBJ databases">
        <authorList>
            <person name="de Groot N.N."/>
        </authorList>
    </citation>
    <scope>NUCLEOTIDE SEQUENCE [LARGE SCALE GENOMIC DNA]</scope>
    <source>
        <strain evidence="1 2">MP1X4</strain>
    </source>
</reference>
<keyword evidence="2" id="KW-1185">Reference proteome</keyword>
<protein>
    <submittedName>
        <fullName evidence="1">Uncharacterized protein</fullName>
    </submittedName>
</protein>
<dbReference type="AlphaFoldDB" id="A0A1H1RBH3"/>
<proteinExistence type="predicted"/>
<dbReference type="RefSeq" id="WP_262493826.1">
    <property type="nucleotide sequence ID" value="NZ_LT629740.1"/>
</dbReference>